<dbReference type="GO" id="GO:0006814">
    <property type="term" value="P:sodium ion transport"/>
    <property type="evidence" value="ECO:0007669"/>
    <property type="project" value="InterPro"/>
</dbReference>
<feature type="transmembrane region" description="Helical" evidence="2">
    <location>
        <begin position="237"/>
        <end position="260"/>
    </location>
</feature>
<evidence type="ECO:0000256" key="2">
    <source>
        <dbReference type="SAM" id="Phobius"/>
    </source>
</evidence>
<evidence type="ECO:0008006" key="5">
    <source>
        <dbReference type="Google" id="ProtNLM"/>
    </source>
</evidence>
<dbReference type="InterPro" id="IPR001927">
    <property type="entry name" value="Na/Gal_symport"/>
</dbReference>
<evidence type="ECO:0000256" key="1">
    <source>
        <dbReference type="ARBA" id="ARBA00009617"/>
    </source>
</evidence>
<feature type="transmembrane region" description="Helical" evidence="2">
    <location>
        <begin position="163"/>
        <end position="182"/>
    </location>
</feature>
<accession>A0A2P7QFX6</accession>
<dbReference type="PANTHER" id="PTHR11328:SF24">
    <property type="entry name" value="MAJOR FACILITATOR SUPERFAMILY (MFS) PROFILE DOMAIN-CONTAINING PROTEIN"/>
    <property type="match status" value="1"/>
</dbReference>
<sequence length="457" mass="48549">MNLATPVIADGDRHSPFAVKLRLLLFAFGDFAFNLYWQSIMLFLLFYYTDALNLPMRVAAATFMLASIWDGIANFAAGIVADRRGSTRGHGAVLTLGSIPLGLTFILAYTVPPVDGAWGIAFVFAGHLLFRTFYGLVNVPYLAMSSRISTDSRDRAFVAGMRMLFGTCAAVVVALGTVPIGAWLTGSRVAADAYLGGALLFALLGTAILLVVGLTYEEGDVPPAHAPVSIGAALRSLAANRAFVTLNLAMMAMIVAVTLLNKSILYYFKYYLGDEDGAQLALASMGIVSAVAVPAWMLLARLIGQRSLWFLAAALAIGGLVSFAAIDIHRAGIMQIYLVGMQVAIVGLNFVFWAMLPNTIEYGERMTGLRVEGTVFGLAALLQRVAIGIATAILGLSFESAGYVANVAQSADTLAAMRWTIAFVPLGFLILSCALMALNPLAKGAHARIVRDLKSGS</sequence>
<protein>
    <recommendedName>
        <fullName evidence="5">MFS transporter</fullName>
    </recommendedName>
</protein>
<name>A0A2P7QFX6_9SPHN</name>
<feature type="transmembrane region" description="Helical" evidence="2">
    <location>
        <begin position="416"/>
        <end position="438"/>
    </location>
</feature>
<proteinExistence type="inferred from homology"/>
<reference evidence="3 4" key="1">
    <citation type="submission" date="2018-03" db="EMBL/GenBank/DDBJ databases">
        <title>The draft genome of Sphingosinicella sp. GL-C-18.</title>
        <authorList>
            <person name="Liu L."/>
            <person name="Li L."/>
            <person name="Liang L."/>
            <person name="Zhang X."/>
            <person name="Wang T."/>
        </authorList>
    </citation>
    <scope>NUCLEOTIDE SEQUENCE [LARGE SCALE GENOMIC DNA]</scope>
    <source>
        <strain evidence="3 4">GL-C-18</strain>
    </source>
</reference>
<comment type="caution">
    <text evidence="3">The sequence shown here is derived from an EMBL/GenBank/DDBJ whole genome shotgun (WGS) entry which is preliminary data.</text>
</comment>
<evidence type="ECO:0000313" key="3">
    <source>
        <dbReference type="EMBL" id="PSJ36891.1"/>
    </source>
</evidence>
<feature type="transmembrane region" description="Helical" evidence="2">
    <location>
        <begin position="117"/>
        <end position="142"/>
    </location>
</feature>
<keyword evidence="2" id="KW-0472">Membrane</keyword>
<dbReference type="InterPro" id="IPR039672">
    <property type="entry name" value="MFS_2"/>
</dbReference>
<evidence type="ECO:0000313" key="4">
    <source>
        <dbReference type="Proteomes" id="UP000241167"/>
    </source>
</evidence>
<keyword evidence="4" id="KW-1185">Reference proteome</keyword>
<feature type="transmembrane region" description="Helical" evidence="2">
    <location>
        <begin position="194"/>
        <end position="216"/>
    </location>
</feature>
<dbReference type="Proteomes" id="UP000241167">
    <property type="component" value="Unassembled WGS sequence"/>
</dbReference>
<dbReference type="InterPro" id="IPR036259">
    <property type="entry name" value="MFS_trans_sf"/>
</dbReference>
<keyword evidence="2" id="KW-0812">Transmembrane</keyword>
<dbReference type="GO" id="GO:0005886">
    <property type="term" value="C:plasma membrane"/>
    <property type="evidence" value="ECO:0007669"/>
    <property type="project" value="TreeGrafter"/>
</dbReference>
<dbReference type="RefSeq" id="WP_106515705.1">
    <property type="nucleotide sequence ID" value="NZ_PXYI01000011.1"/>
</dbReference>
<dbReference type="GO" id="GO:0008643">
    <property type="term" value="P:carbohydrate transport"/>
    <property type="evidence" value="ECO:0007669"/>
    <property type="project" value="InterPro"/>
</dbReference>
<dbReference type="SUPFAM" id="SSF103473">
    <property type="entry name" value="MFS general substrate transporter"/>
    <property type="match status" value="1"/>
</dbReference>
<organism evidence="3 4">
    <name type="scientific">Allosphingosinicella deserti</name>
    <dbReference type="NCBI Taxonomy" id="2116704"/>
    <lineage>
        <taxon>Bacteria</taxon>
        <taxon>Pseudomonadati</taxon>
        <taxon>Pseudomonadota</taxon>
        <taxon>Alphaproteobacteria</taxon>
        <taxon>Sphingomonadales</taxon>
        <taxon>Sphingomonadaceae</taxon>
        <taxon>Allosphingosinicella</taxon>
    </lineage>
</organism>
<dbReference type="AlphaFoldDB" id="A0A2P7QFX6"/>
<feature type="transmembrane region" description="Helical" evidence="2">
    <location>
        <begin position="23"/>
        <end position="48"/>
    </location>
</feature>
<comment type="similarity">
    <text evidence="1">Belongs to the sodium:galactoside symporter (TC 2.A.2) family.</text>
</comment>
<dbReference type="Gene3D" id="1.20.1250.20">
    <property type="entry name" value="MFS general substrate transporter like domains"/>
    <property type="match status" value="2"/>
</dbReference>
<feature type="transmembrane region" description="Helical" evidence="2">
    <location>
        <begin position="60"/>
        <end position="80"/>
    </location>
</feature>
<dbReference type="PANTHER" id="PTHR11328">
    <property type="entry name" value="MAJOR FACILITATOR SUPERFAMILY DOMAIN-CONTAINING PROTEIN"/>
    <property type="match status" value="1"/>
</dbReference>
<dbReference type="EMBL" id="PXYI01000011">
    <property type="protein sequence ID" value="PSJ36891.1"/>
    <property type="molecule type" value="Genomic_DNA"/>
</dbReference>
<dbReference type="GO" id="GO:0015293">
    <property type="term" value="F:symporter activity"/>
    <property type="evidence" value="ECO:0007669"/>
    <property type="project" value="InterPro"/>
</dbReference>
<feature type="transmembrane region" description="Helical" evidence="2">
    <location>
        <begin position="280"/>
        <end position="300"/>
    </location>
</feature>
<feature type="transmembrane region" description="Helical" evidence="2">
    <location>
        <begin position="307"/>
        <end position="326"/>
    </location>
</feature>
<keyword evidence="2" id="KW-1133">Transmembrane helix</keyword>
<feature type="transmembrane region" description="Helical" evidence="2">
    <location>
        <begin position="92"/>
        <end position="111"/>
    </location>
</feature>
<feature type="transmembrane region" description="Helical" evidence="2">
    <location>
        <begin position="332"/>
        <end position="354"/>
    </location>
</feature>
<dbReference type="OrthoDB" id="9764596at2"/>
<gene>
    <name evidence="3" type="ORF">C7I55_24600</name>
</gene>
<feature type="transmembrane region" description="Helical" evidence="2">
    <location>
        <begin position="375"/>
        <end position="396"/>
    </location>
</feature>
<dbReference type="Pfam" id="PF13347">
    <property type="entry name" value="MFS_2"/>
    <property type="match status" value="1"/>
</dbReference>
<dbReference type="NCBIfam" id="TIGR00792">
    <property type="entry name" value="gph"/>
    <property type="match status" value="1"/>
</dbReference>